<evidence type="ECO:0000259" key="12">
    <source>
        <dbReference type="PROSITE" id="PS50240"/>
    </source>
</evidence>
<keyword evidence="3 11" id="KW-0732">Signal</keyword>
<dbReference type="FunFam" id="2.40.10.10:FF:000120">
    <property type="entry name" value="Putative serine protease"/>
    <property type="match status" value="1"/>
</dbReference>
<dbReference type="InterPro" id="IPR001254">
    <property type="entry name" value="Trypsin_dom"/>
</dbReference>
<evidence type="ECO:0000256" key="4">
    <source>
        <dbReference type="ARBA" id="ARBA00022801"/>
    </source>
</evidence>
<dbReference type="PANTHER" id="PTHR24258:SF145">
    <property type="entry name" value="SERINE PROTEASE EASTER-LIKE PROTEIN"/>
    <property type="match status" value="1"/>
</dbReference>
<evidence type="ECO:0000256" key="5">
    <source>
        <dbReference type="ARBA" id="ARBA00022820"/>
    </source>
</evidence>
<evidence type="ECO:0000256" key="7">
    <source>
        <dbReference type="ARBA" id="ARBA00023157"/>
    </source>
</evidence>
<evidence type="ECO:0000256" key="9">
    <source>
        <dbReference type="ARBA" id="ARBA00066707"/>
    </source>
</evidence>
<dbReference type="EC" id="3.4.21.84" evidence="9"/>
<protein>
    <recommendedName>
        <fullName evidence="9">limulus clotting factor C</fullName>
        <ecNumber evidence="9">3.4.21.84</ecNumber>
    </recommendedName>
</protein>
<evidence type="ECO:0000256" key="11">
    <source>
        <dbReference type="SAM" id="SignalP"/>
    </source>
</evidence>
<dbReference type="SMART" id="SM00020">
    <property type="entry name" value="Tryp_SPc"/>
    <property type="match status" value="1"/>
</dbReference>
<feature type="domain" description="Peptidase S1" evidence="12">
    <location>
        <begin position="123"/>
        <end position="369"/>
    </location>
</feature>
<dbReference type="InterPro" id="IPR018114">
    <property type="entry name" value="TRYPSIN_HIS"/>
</dbReference>
<evidence type="ECO:0000256" key="3">
    <source>
        <dbReference type="ARBA" id="ARBA00022729"/>
    </source>
</evidence>
<dbReference type="PANTHER" id="PTHR24258">
    <property type="entry name" value="SERINE PROTEASE-RELATED"/>
    <property type="match status" value="1"/>
</dbReference>
<dbReference type="CDD" id="cd00190">
    <property type="entry name" value="Tryp_SPc"/>
    <property type="match status" value="1"/>
</dbReference>
<evidence type="ECO:0000313" key="14">
    <source>
        <dbReference type="Proteomes" id="UP001497623"/>
    </source>
</evidence>
<keyword evidence="4 10" id="KW-0378">Hydrolase</keyword>
<dbReference type="InterPro" id="IPR001314">
    <property type="entry name" value="Peptidase_S1A"/>
</dbReference>
<keyword evidence="5" id="KW-0353">Hemolymph clotting</keyword>
<dbReference type="GO" id="GO:0006508">
    <property type="term" value="P:proteolysis"/>
    <property type="evidence" value="ECO:0007669"/>
    <property type="project" value="UniProtKB-KW"/>
</dbReference>
<keyword evidence="1" id="KW-0768">Sushi</keyword>
<dbReference type="SUPFAM" id="SSF50494">
    <property type="entry name" value="Trypsin-like serine proteases"/>
    <property type="match status" value="1"/>
</dbReference>
<dbReference type="PROSITE" id="PS50240">
    <property type="entry name" value="TRYPSIN_DOM"/>
    <property type="match status" value="1"/>
</dbReference>
<evidence type="ECO:0000256" key="8">
    <source>
        <dbReference type="ARBA" id="ARBA00052079"/>
    </source>
</evidence>
<dbReference type="Pfam" id="PF00089">
    <property type="entry name" value="Trypsin"/>
    <property type="match status" value="1"/>
</dbReference>
<organism evidence="13 14">
    <name type="scientific">Meganyctiphanes norvegica</name>
    <name type="common">Northern krill</name>
    <name type="synonym">Thysanopoda norvegica</name>
    <dbReference type="NCBI Taxonomy" id="48144"/>
    <lineage>
        <taxon>Eukaryota</taxon>
        <taxon>Metazoa</taxon>
        <taxon>Ecdysozoa</taxon>
        <taxon>Arthropoda</taxon>
        <taxon>Crustacea</taxon>
        <taxon>Multicrustacea</taxon>
        <taxon>Malacostraca</taxon>
        <taxon>Eumalacostraca</taxon>
        <taxon>Eucarida</taxon>
        <taxon>Euphausiacea</taxon>
        <taxon>Euphausiidae</taxon>
        <taxon>Meganyctiphanes</taxon>
    </lineage>
</organism>
<evidence type="ECO:0000256" key="10">
    <source>
        <dbReference type="RuleBase" id="RU363034"/>
    </source>
</evidence>
<dbReference type="EMBL" id="CAXKWB010018261">
    <property type="protein sequence ID" value="CAL4120555.1"/>
    <property type="molecule type" value="Genomic_DNA"/>
</dbReference>
<gene>
    <name evidence="13" type="ORF">MNOR_LOCUS22072</name>
</gene>
<dbReference type="PRINTS" id="PR00722">
    <property type="entry name" value="CHYMOTRYPSIN"/>
</dbReference>
<comment type="caution">
    <text evidence="13">The sequence shown here is derived from an EMBL/GenBank/DDBJ whole genome shotgun (WGS) entry which is preliminary data.</text>
</comment>
<keyword evidence="7" id="KW-1015">Disulfide bond</keyword>
<sequence>MDIMHRVYLVFIIVLAINECTVNAVCRPKNKCKKKCGSCIASFSCDVGLKEIPRACKGNGCSCCAPQVCCKQKKSCKKKGGTCASKCPVGYSAEEGCRGKSCVCCIKQKVSECICGQANPYRVVGGEVVYPKNKYPWHVWIKEGKNYLCGGSIINDRYILTAAHCLINFNCAPMGPNKFKVVVADHNIDSSSENVAATSTVSVDKVIVHPGYNCNELAEDDDIGLLRLSQSLDLTAKQVTPICLPSDDSQLYLGDMAIVTGWGYTVGSGQDQVLASLLHEVELPVVQCPSFEDYGEELTSEMICAGESDGGLDACNGDSGGPLIVQENSSAPPRFVQVGIVSFGPAACKGPGVYTRVSKYLNWIKENTKQGITCS</sequence>
<dbReference type="PROSITE" id="PS00135">
    <property type="entry name" value="TRYPSIN_SER"/>
    <property type="match status" value="1"/>
</dbReference>
<proteinExistence type="predicted"/>
<dbReference type="Proteomes" id="UP001497623">
    <property type="component" value="Unassembled WGS sequence"/>
</dbReference>
<keyword evidence="2 10" id="KW-0645">Protease</keyword>
<reference evidence="13 14" key="1">
    <citation type="submission" date="2024-05" db="EMBL/GenBank/DDBJ databases">
        <authorList>
            <person name="Wallberg A."/>
        </authorList>
    </citation>
    <scope>NUCLEOTIDE SEQUENCE [LARGE SCALE GENOMIC DNA]</scope>
</reference>
<keyword evidence="6 10" id="KW-0720">Serine protease</keyword>
<dbReference type="InterPro" id="IPR033116">
    <property type="entry name" value="TRYPSIN_SER"/>
</dbReference>
<evidence type="ECO:0000256" key="2">
    <source>
        <dbReference type="ARBA" id="ARBA00022670"/>
    </source>
</evidence>
<dbReference type="GO" id="GO:0004252">
    <property type="term" value="F:serine-type endopeptidase activity"/>
    <property type="evidence" value="ECO:0007669"/>
    <property type="project" value="InterPro"/>
</dbReference>
<comment type="catalytic activity">
    <reaction evidence="8">
        <text>Selective cleavage of 103-Arg-|-Ser-104 and 124-Ile-|-Ile-125 bonds in Limulus clotting factor B to form activated factor B. Cleavage of -Pro-Arg-|-Xaa- bonds in synthetic substrates.</text>
        <dbReference type="EC" id="3.4.21.84"/>
    </reaction>
</comment>
<dbReference type="GO" id="GO:0042381">
    <property type="term" value="P:hemolymph coagulation"/>
    <property type="evidence" value="ECO:0007669"/>
    <property type="project" value="UniProtKB-KW"/>
</dbReference>
<dbReference type="InterPro" id="IPR009003">
    <property type="entry name" value="Peptidase_S1_PA"/>
</dbReference>
<evidence type="ECO:0000256" key="1">
    <source>
        <dbReference type="ARBA" id="ARBA00022659"/>
    </source>
</evidence>
<keyword evidence="14" id="KW-1185">Reference proteome</keyword>
<name>A0AAV2R958_MEGNR</name>
<evidence type="ECO:0000313" key="13">
    <source>
        <dbReference type="EMBL" id="CAL4120555.1"/>
    </source>
</evidence>
<feature type="chain" id="PRO_5043662876" description="limulus clotting factor C" evidence="11">
    <location>
        <begin position="25"/>
        <end position="375"/>
    </location>
</feature>
<accession>A0AAV2R958</accession>
<dbReference type="AlphaFoldDB" id="A0AAV2R958"/>
<dbReference type="InterPro" id="IPR043504">
    <property type="entry name" value="Peptidase_S1_PA_chymotrypsin"/>
</dbReference>
<dbReference type="Gene3D" id="2.40.10.10">
    <property type="entry name" value="Trypsin-like serine proteases"/>
    <property type="match status" value="1"/>
</dbReference>
<evidence type="ECO:0000256" key="6">
    <source>
        <dbReference type="ARBA" id="ARBA00022825"/>
    </source>
</evidence>
<dbReference type="PROSITE" id="PS00134">
    <property type="entry name" value="TRYPSIN_HIS"/>
    <property type="match status" value="1"/>
</dbReference>
<feature type="signal peptide" evidence="11">
    <location>
        <begin position="1"/>
        <end position="24"/>
    </location>
</feature>